<gene>
    <name evidence="4" type="ORF">METZ01_LOCUS432796</name>
</gene>
<keyword evidence="1" id="KW-0547">Nucleotide-binding</keyword>
<sequence length="228" mass="26385">MTVLNVDTRVDTLRIVRHLDEGLLADTYEAFDEELKESFALKVLKREFVEEMDFSDRFLRECQVITQLENDAVAGLDLFGVAKWKHWLRYEYFEGFEVGEITVRTLRDYLQAHPTGIEEEEVVFLTGQILQALKQAHGIGLLHRNLKPSNLMLRKGEDDRLEVKIADFALVRCVGEENFRKLWQPGGEEVQSPEALQEDKIEVDGEDQHESILSPAAETWLFRAPEEH</sequence>
<dbReference type="InterPro" id="IPR000719">
    <property type="entry name" value="Prot_kinase_dom"/>
</dbReference>
<dbReference type="GO" id="GO:0005634">
    <property type="term" value="C:nucleus"/>
    <property type="evidence" value="ECO:0007669"/>
    <property type="project" value="TreeGrafter"/>
</dbReference>
<dbReference type="GO" id="GO:0005524">
    <property type="term" value="F:ATP binding"/>
    <property type="evidence" value="ECO:0007669"/>
    <property type="project" value="UniProtKB-KW"/>
</dbReference>
<evidence type="ECO:0000256" key="1">
    <source>
        <dbReference type="ARBA" id="ARBA00022741"/>
    </source>
</evidence>
<evidence type="ECO:0000256" key="2">
    <source>
        <dbReference type="ARBA" id="ARBA00022840"/>
    </source>
</evidence>
<dbReference type="PROSITE" id="PS50011">
    <property type="entry name" value="PROTEIN_KINASE_DOM"/>
    <property type="match status" value="1"/>
</dbReference>
<dbReference type="SMART" id="SM00220">
    <property type="entry name" value="S_TKc"/>
    <property type="match status" value="1"/>
</dbReference>
<dbReference type="PANTHER" id="PTHR24056">
    <property type="entry name" value="CELL DIVISION PROTEIN KINASE"/>
    <property type="match status" value="1"/>
</dbReference>
<dbReference type="Pfam" id="PF00069">
    <property type="entry name" value="Pkinase"/>
    <property type="match status" value="1"/>
</dbReference>
<protein>
    <recommendedName>
        <fullName evidence="3">Protein kinase domain-containing protein</fullName>
    </recommendedName>
</protein>
<dbReference type="InterPro" id="IPR050108">
    <property type="entry name" value="CDK"/>
</dbReference>
<evidence type="ECO:0000259" key="3">
    <source>
        <dbReference type="PROSITE" id="PS50011"/>
    </source>
</evidence>
<accession>A0A382Y9C2</accession>
<dbReference type="Gene3D" id="3.30.200.20">
    <property type="entry name" value="Phosphorylase Kinase, domain 1"/>
    <property type="match status" value="1"/>
</dbReference>
<dbReference type="SUPFAM" id="SSF56112">
    <property type="entry name" value="Protein kinase-like (PK-like)"/>
    <property type="match status" value="1"/>
</dbReference>
<feature type="non-terminal residue" evidence="4">
    <location>
        <position position="228"/>
    </location>
</feature>
<dbReference type="EMBL" id="UINC01174028">
    <property type="protein sequence ID" value="SVD79942.1"/>
    <property type="molecule type" value="Genomic_DNA"/>
</dbReference>
<feature type="domain" description="Protein kinase" evidence="3">
    <location>
        <begin position="13"/>
        <end position="228"/>
    </location>
</feature>
<dbReference type="GO" id="GO:0004674">
    <property type="term" value="F:protein serine/threonine kinase activity"/>
    <property type="evidence" value="ECO:0007669"/>
    <property type="project" value="TreeGrafter"/>
</dbReference>
<dbReference type="InterPro" id="IPR011009">
    <property type="entry name" value="Kinase-like_dom_sf"/>
</dbReference>
<keyword evidence="2" id="KW-0067">ATP-binding</keyword>
<organism evidence="4">
    <name type="scientific">marine metagenome</name>
    <dbReference type="NCBI Taxonomy" id="408172"/>
    <lineage>
        <taxon>unclassified sequences</taxon>
        <taxon>metagenomes</taxon>
        <taxon>ecological metagenomes</taxon>
    </lineage>
</organism>
<name>A0A382Y9C2_9ZZZZ</name>
<dbReference type="Gene3D" id="1.10.510.10">
    <property type="entry name" value="Transferase(Phosphotransferase) domain 1"/>
    <property type="match status" value="1"/>
</dbReference>
<dbReference type="AlphaFoldDB" id="A0A382Y9C2"/>
<proteinExistence type="predicted"/>
<evidence type="ECO:0000313" key="4">
    <source>
        <dbReference type="EMBL" id="SVD79942.1"/>
    </source>
</evidence>
<reference evidence="4" key="1">
    <citation type="submission" date="2018-05" db="EMBL/GenBank/DDBJ databases">
        <authorList>
            <person name="Lanie J.A."/>
            <person name="Ng W.-L."/>
            <person name="Kazmierczak K.M."/>
            <person name="Andrzejewski T.M."/>
            <person name="Davidsen T.M."/>
            <person name="Wayne K.J."/>
            <person name="Tettelin H."/>
            <person name="Glass J.I."/>
            <person name="Rusch D."/>
            <person name="Podicherti R."/>
            <person name="Tsui H.-C.T."/>
            <person name="Winkler M.E."/>
        </authorList>
    </citation>
    <scope>NUCLEOTIDE SEQUENCE</scope>
</reference>